<dbReference type="OrthoDB" id="5347452at2759"/>
<evidence type="ECO:0000313" key="5">
    <source>
        <dbReference type="Proteomes" id="UP000070501"/>
    </source>
</evidence>
<dbReference type="STRING" id="196109.A0A136J7X4"/>
<organism evidence="4 5">
    <name type="scientific">Microdochium bolleyi</name>
    <dbReference type="NCBI Taxonomy" id="196109"/>
    <lineage>
        <taxon>Eukaryota</taxon>
        <taxon>Fungi</taxon>
        <taxon>Dikarya</taxon>
        <taxon>Ascomycota</taxon>
        <taxon>Pezizomycotina</taxon>
        <taxon>Sordariomycetes</taxon>
        <taxon>Xylariomycetidae</taxon>
        <taxon>Xylariales</taxon>
        <taxon>Microdochiaceae</taxon>
        <taxon>Microdochium</taxon>
    </lineage>
</organism>
<sequence length="312" mass="32906">MLPILLLLALRASQLVQAAARRGTGLSPSTAVAVHTQMAATNVDQKASGITTGPGTDELRRREFFYQGNFLVAPDSMCGYVGGDTNRPWSCGTGDNLIRKCTASTGPYCGTLTFFSGIVDYACRANFNTTLMQMETTSSDQTYGVPLSTLAIGLTAVHLVPPSYGSSSSIDRLLNFPSTIHALPTQEPVFSPESDTPMGAIIGGALGGFAALVLLGIGVCLFLRRRRGSGSRPRKGVAEVHGHFPSSMYSTPSAATDMQLGSQIRPQIQELPSDSSISYWLQGQTTALPKHDVSGPGAGDEKRAGLDGFARS</sequence>
<evidence type="ECO:0008006" key="6">
    <source>
        <dbReference type="Google" id="ProtNLM"/>
    </source>
</evidence>
<gene>
    <name evidence="4" type="ORF">Micbo1qcDRAFT_222917</name>
</gene>
<feature type="transmembrane region" description="Helical" evidence="2">
    <location>
        <begin position="198"/>
        <end position="223"/>
    </location>
</feature>
<protein>
    <recommendedName>
        <fullName evidence="6">Mid2 domain-containing protein</fullName>
    </recommendedName>
</protein>
<reference evidence="5" key="1">
    <citation type="submission" date="2016-02" db="EMBL/GenBank/DDBJ databases">
        <title>Draft genome sequence of Microdochium bolleyi, a fungal endophyte of beachgrass.</title>
        <authorList>
            <consortium name="DOE Joint Genome Institute"/>
            <person name="David A.S."/>
            <person name="May G."/>
            <person name="Haridas S."/>
            <person name="Lim J."/>
            <person name="Wang M."/>
            <person name="Labutti K."/>
            <person name="Lipzen A."/>
            <person name="Barry K."/>
            <person name="Grigoriev I.V."/>
        </authorList>
    </citation>
    <scope>NUCLEOTIDE SEQUENCE [LARGE SCALE GENOMIC DNA]</scope>
    <source>
        <strain evidence="5">J235TASD1</strain>
    </source>
</reference>
<evidence type="ECO:0000256" key="1">
    <source>
        <dbReference type="SAM" id="MobiDB-lite"/>
    </source>
</evidence>
<evidence type="ECO:0000256" key="3">
    <source>
        <dbReference type="SAM" id="SignalP"/>
    </source>
</evidence>
<keyword evidence="2" id="KW-1133">Transmembrane helix</keyword>
<dbReference type="InParanoid" id="A0A136J7X4"/>
<evidence type="ECO:0000313" key="4">
    <source>
        <dbReference type="EMBL" id="KXJ93257.1"/>
    </source>
</evidence>
<dbReference type="AlphaFoldDB" id="A0A136J7X4"/>
<dbReference type="Proteomes" id="UP000070501">
    <property type="component" value="Unassembled WGS sequence"/>
</dbReference>
<accession>A0A136J7X4</accession>
<keyword evidence="3" id="KW-0732">Signal</keyword>
<feature type="compositionally biased region" description="Basic and acidic residues" evidence="1">
    <location>
        <begin position="289"/>
        <end position="305"/>
    </location>
</feature>
<feature type="signal peptide" evidence="3">
    <location>
        <begin position="1"/>
        <end position="18"/>
    </location>
</feature>
<proteinExistence type="predicted"/>
<feature type="region of interest" description="Disordered" evidence="1">
    <location>
        <begin position="288"/>
        <end position="312"/>
    </location>
</feature>
<keyword evidence="2" id="KW-0472">Membrane</keyword>
<name>A0A136J7X4_9PEZI</name>
<dbReference type="EMBL" id="KQ964248">
    <property type="protein sequence ID" value="KXJ93257.1"/>
    <property type="molecule type" value="Genomic_DNA"/>
</dbReference>
<evidence type="ECO:0000256" key="2">
    <source>
        <dbReference type="SAM" id="Phobius"/>
    </source>
</evidence>
<keyword evidence="2" id="KW-0812">Transmembrane</keyword>
<keyword evidence="5" id="KW-1185">Reference proteome</keyword>
<feature type="chain" id="PRO_5007293523" description="Mid2 domain-containing protein" evidence="3">
    <location>
        <begin position="19"/>
        <end position="312"/>
    </location>
</feature>